<gene>
    <name evidence="2" type="ORF">GGQ96_002885</name>
</gene>
<dbReference type="RefSeq" id="WP_184115920.1">
    <property type="nucleotide sequence ID" value="NZ_JACHNY010000006.1"/>
</dbReference>
<organism evidence="2 3">
    <name type="scientific">Sphingomonas abaci</name>
    <dbReference type="NCBI Taxonomy" id="237611"/>
    <lineage>
        <taxon>Bacteria</taxon>
        <taxon>Pseudomonadati</taxon>
        <taxon>Pseudomonadota</taxon>
        <taxon>Alphaproteobacteria</taxon>
        <taxon>Sphingomonadales</taxon>
        <taxon>Sphingomonadaceae</taxon>
        <taxon>Sphingomonas</taxon>
    </lineage>
</organism>
<evidence type="ECO:0000313" key="3">
    <source>
        <dbReference type="Proteomes" id="UP000574769"/>
    </source>
</evidence>
<sequence>MSTSSLLAETSGGEQIVRRPRPADAIGAALRDAYGGTVATPEDMLRLLRRMNGVRLNS</sequence>
<dbReference type="Proteomes" id="UP000574769">
    <property type="component" value="Unassembled WGS sequence"/>
</dbReference>
<evidence type="ECO:0000256" key="1">
    <source>
        <dbReference type="SAM" id="MobiDB-lite"/>
    </source>
</evidence>
<evidence type="ECO:0000313" key="2">
    <source>
        <dbReference type="EMBL" id="MBB4618739.1"/>
    </source>
</evidence>
<protein>
    <recommendedName>
        <fullName evidence="4">Anti-sigma factor NepR domain-containing protein</fullName>
    </recommendedName>
</protein>
<dbReference type="AlphaFoldDB" id="A0A7W7EZ60"/>
<dbReference type="EMBL" id="JACHNY010000006">
    <property type="protein sequence ID" value="MBB4618739.1"/>
    <property type="molecule type" value="Genomic_DNA"/>
</dbReference>
<evidence type="ECO:0008006" key="4">
    <source>
        <dbReference type="Google" id="ProtNLM"/>
    </source>
</evidence>
<keyword evidence="3" id="KW-1185">Reference proteome</keyword>
<name>A0A7W7EZ60_9SPHN</name>
<comment type="caution">
    <text evidence="2">The sequence shown here is derived from an EMBL/GenBank/DDBJ whole genome shotgun (WGS) entry which is preliminary data.</text>
</comment>
<proteinExistence type="predicted"/>
<reference evidence="2 3" key="1">
    <citation type="submission" date="2020-08" db="EMBL/GenBank/DDBJ databases">
        <title>Genomic Encyclopedia of Type Strains, Phase IV (KMG-IV): sequencing the most valuable type-strain genomes for metagenomic binning, comparative biology and taxonomic classification.</title>
        <authorList>
            <person name="Goeker M."/>
        </authorList>
    </citation>
    <scope>NUCLEOTIDE SEQUENCE [LARGE SCALE GENOMIC DNA]</scope>
    <source>
        <strain evidence="2 3">DSM 15867</strain>
    </source>
</reference>
<feature type="region of interest" description="Disordered" evidence="1">
    <location>
        <begin position="1"/>
        <end position="22"/>
    </location>
</feature>
<accession>A0A7W7EZ60</accession>